<name>A0A7C2BE22_THERO</name>
<dbReference type="EMBL" id="DSJL01000011">
    <property type="protein sequence ID" value="HEF66046.1"/>
    <property type="molecule type" value="Genomic_DNA"/>
</dbReference>
<comment type="caution">
    <text evidence="1">The sequence shown here is derived from an EMBL/GenBank/DDBJ whole genome shotgun (WGS) entry which is preliminary data.</text>
</comment>
<organism evidence="1">
    <name type="scientific">Thermomicrobium roseum</name>
    <dbReference type="NCBI Taxonomy" id="500"/>
    <lineage>
        <taxon>Bacteria</taxon>
        <taxon>Pseudomonadati</taxon>
        <taxon>Thermomicrobiota</taxon>
        <taxon>Thermomicrobia</taxon>
        <taxon>Thermomicrobiales</taxon>
        <taxon>Thermomicrobiaceae</taxon>
        <taxon>Thermomicrobium</taxon>
    </lineage>
</organism>
<accession>A0A7C2BE22</accession>
<gene>
    <name evidence="1" type="ORF">ENP47_10695</name>
</gene>
<reference evidence="1" key="1">
    <citation type="journal article" date="2020" name="mSystems">
        <title>Genome- and Community-Level Interaction Insights into Carbon Utilization and Element Cycling Functions of Hydrothermarchaeota in Hydrothermal Sediment.</title>
        <authorList>
            <person name="Zhou Z."/>
            <person name="Liu Y."/>
            <person name="Xu W."/>
            <person name="Pan J."/>
            <person name="Luo Z.H."/>
            <person name="Li M."/>
        </authorList>
    </citation>
    <scope>NUCLEOTIDE SEQUENCE [LARGE SCALE GENOMIC DNA]</scope>
    <source>
        <strain evidence="1">SpSt-222</strain>
    </source>
</reference>
<dbReference type="AlphaFoldDB" id="A0A7C2BE22"/>
<sequence>MHWATIHWILWLVMLLCVIPILATGLFLGRRPDQTGPGRWHWRLIGGFGSILGLGHLLYTLRTGPQPYMDDPYLTLLQTIFTGAFLWYWIKLGVRYRAHRASNNGSTVDMAG</sequence>
<proteinExistence type="predicted"/>
<evidence type="ECO:0000313" key="1">
    <source>
        <dbReference type="EMBL" id="HEF66046.1"/>
    </source>
</evidence>
<protein>
    <submittedName>
        <fullName evidence="1">Uncharacterized protein</fullName>
    </submittedName>
</protein>